<dbReference type="EnsemblMetazoa" id="SMAR005833-RA">
    <property type="protein sequence ID" value="SMAR005833-PA"/>
    <property type="gene ID" value="SMAR005833"/>
</dbReference>
<protein>
    <recommendedName>
        <fullName evidence="2">TOG domain-containing protein</fullName>
    </recommendedName>
</protein>
<organism evidence="3 4">
    <name type="scientific">Strigamia maritima</name>
    <name type="common">European centipede</name>
    <name type="synonym">Geophilus maritimus</name>
    <dbReference type="NCBI Taxonomy" id="126957"/>
    <lineage>
        <taxon>Eukaryota</taxon>
        <taxon>Metazoa</taxon>
        <taxon>Ecdysozoa</taxon>
        <taxon>Arthropoda</taxon>
        <taxon>Myriapoda</taxon>
        <taxon>Chilopoda</taxon>
        <taxon>Pleurostigmophora</taxon>
        <taxon>Geophilomorpha</taxon>
        <taxon>Linotaeniidae</taxon>
        <taxon>Strigamia</taxon>
    </lineage>
</organism>
<dbReference type="Proteomes" id="UP000014500">
    <property type="component" value="Unassembled WGS sequence"/>
</dbReference>
<feature type="compositionally biased region" description="Polar residues" evidence="1">
    <location>
        <begin position="990"/>
        <end position="1003"/>
    </location>
</feature>
<dbReference type="SMART" id="SM01349">
    <property type="entry name" value="TOG"/>
    <property type="match status" value="3"/>
</dbReference>
<evidence type="ECO:0000313" key="3">
    <source>
        <dbReference type="EnsemblMetazoa" id="SMAR005833-PA"/>
    </source>
</evidence>
<feature type="compositionally biased region" description="Low complexity" evidence="1">
    <location>
        <begin position="446"/>
        <end position="460"/>
    </location>
</feature>
<feature type="domain" description="TOG" evidence="2">
    <location>
        <begin position="1109"/>
        <end position="1334"/>
    </location>
</feature>
<feature type="domain" description="TOG" evidence="2">
    <location>
        <begin position="222"/>
        <end position="455"/>
    </location>
</feature>
<feature type="region of interest" description="Disordered" evidence="1">
    <location>
        <begin position="541"/>
        <end position="612"/>
    </location>
</feature>
<name>T1IXA2_STRMM</name>
<dbReference type="InterPro" id="IPR034085">
    <property type="entry name" value="TOG"/>
</dbReference>
<dbReference type="OMA" id="KMRHNWL"/>
<reference evidence="3" key="2">
    <citation type="submission" date="2015-02" db="UniProtKB">
        <authorList>
            <consortium name="EnsemblMetazoa"/>
        </authorList>
    </citation>
    <scope>IDENTIFICATION</scope>
</reference>
<evidence type="ECO:0000313" key="4">
    <source>
        <dbReference type="Proteomes" id="UP000014500"/>
    </source>
</evidence>
<feature type="compositionally biased region" description="Basic and acidic residues" evidence="1">
    <location>
        <begin position="1042"/>
        <end position="1056"/>
    </location>
</feature>
<feature type="region of interest" description="Disordered" evidence="1">
    <location>
        <begin position="634"/>
        <end position="654"/>
    </location>
</feature>
<dbReference type="GO" id="GO:0008017">
    <property type="term" value="F:microtubule binding"/>
    <property type="evidence" value="ECO:0007669"/>
    <property type="project" value="TreeGrafter"/>
</dbReference>
<dbReference type="HOGENOM" id="CLU_005060_0_0_1"/>
<dbReference type="GO" id="GO:0005876">
    <property type="term" value="C:spindle microtubule"/>
    <property type="evidence" value="ECO:0007669"/>
    <property type="project" value="TreeGrafter"/>
</dbReference>
<proteinExistence type="predicted"/>
<feature type="compositionally biased region" description="Polar residues" evidence="1">
    <location>
        <begin position="638"/>
        <end position="649"/>
    </location>
</feature>
<accession>T1IXA2</accession>
<dbReference type="GO" id="GO:0040001">
    <property type="term" value="P:establishment of mitotic spindle localization"/>
    <property type="evidence" value="ECO:0007669"/>
    <property type="project" value="TreeGrafter"/>
</dbReference>
<keyword evidence="4" id="KW-1185">Reference proteome</keyword>
<feature type="region of interest" description="Disordered" evidence="1">
    <location>
        <begin position="659"/>
        <end position="678"/>
    </location>
</feature>
<dbReference type="InterPro" id="IPR016024">
    <property type="entry name" value="ARM-type_fold"/>
</dbReference>
<feature type="compositionally biased region" description="Polar residues" evidence="1">
    <location>
        <begin position="468"/>
        <end position="483"/>
    </location>
</feature>
<dbReference type="GO" id="GO:0072686">
    <property type="term" value="C:mitotic spindle"/>
    <property type="evidence" value="ECO:0007669"/>
    <property type="project" value="TreeGrafter"/>
</dbReference>
<feature type="region of interest" description="Disordered" evidence="1">
    <location>
        <begin position="1042"/>
        <end position="1098"/>
    </location>
</feature>
<dbReference type="STRING" id="126957.T1IXA2"/>
<evidence type="ECO:0000259" key="2">
    <source>
        <dbReference type="SMART" id="SM01349"/>
    </source>
</evidence>
<feature type="region of interest" description="Disordered" evidence="1">
    <location>
        <begin position="714"/>
        <end position="734"/>
    </location>
</feature>
<feature type="region of interest" description="Disordered" evidence="1">
    <location>
        <begin position="163"/>
        <end position="204"/>
    </location>
</feature>
<dbReference type="GO" id="GO:0005815">
    <property type="term" value="C:microtubule organizing center"/>
    <property type="evidence" value="ECO:0007669"/>
    <property type="project" value="TreeGrafter"/>
</dbReference>
<dbReference type="Pfam" id="PF12348">
    <property type="entry name" value="CLASP_N"/>
    <property type="match status" value="1"/>
</dbReference>
<feature type="domain" description="TOG" evidence="2">
    <location>
        <begin position="740"/>
        <end position="977"/>
    </location>
</feature>
<dbReference type="PANTHER" id="PTHR21567:SF9">
    <property type="entry name" value="CLIP-ASSOCIATING PROTEIN"/>
    <property type="match status" value="1"/>
</dbReference>
<dbReference type="InterPro" id="IPR011989">
    <property type="entry name" value="ARM-like"/>
</dbReference>
<dbReference type="PhylomeDB" id="T1IXA2"/>
<dbReference type="InterPro" id="IPR024395">
    <property type="entry name" value="CLASP_N_dom"/>
</dbReference>
<evidence type="ECO:0000256" key="1">
    <source>
        <dbReference type="SAM" id="MobiDB-lite"/>
    </source>
</evidence>
<dbReference type="GO" id="GO:0090307">
    <property type="term" value="P:mitotic spindle assembly"/>
    <property type="evidence" value="ECO:0007669"/>
    <property type="project" value="TreeGrafter"/>
</dbReference>
<feature type="compositionally biased region" description="Polar residues" evidence="1">
    <location>
        <begin position="1057"/>
        <end position="1066"/>
    </location>
</feature>
<feature type="region of interest" description="Disordered" evidence="1">
    <location>
        <begin position="1331"/>
        <end position="1354"/>
    </location>
</feature>
<dbReference type="SUPFAM" id="SSF48371">
    <property type="entry name" value="ARM repeat"/>
    <property type="match status" value="1"/>
</dbReference>
<feature type="region of interest" description="Disordered" evidence="1">
    <location>
        <begin position="446"/>
        <end position="483"/>
    </location>
</feature>
<dbReference type="PANTHER" id="PTHR21567">
    <property type="entry name" value="CLASP"/>
    <property type="match status" value="1"/>
</dbReference>
<dbReference type="eggNOG" id="KOG2956">
    <property type="taxonomic scope" value="Eukaryota"/>
</dbReference>
<feature type="compositionally biased region" description="Low complexity" evidence="1">
    <location>
        <begin position="1331"/>
        <end position="1348"/>
    </location>
</feature>
<dbReference type="EMBL" id="JH431646">
    <property type="status" value="NOT_ANNOTATED_CDS"/>
    <property type="molecule type" value="Genomic_DNA"/>
</dbReference>
<feature type="compositionally biased region" description="Low complexity" evidence="1">
    <location>
        <begin position="591"/>
        <end position="610"/>
    </location>
</feature>
<reference evidence="4" key="1">
    <citation type="submission" date="2011-05" db="EMBL/GenBank/DDBJ databases">
        <authorList>
            <person name="Richards S.R."/>
            <person name="Qu J."/>
            <person name="Jiang H."/>
            <person name="Jhangiani S.N."/>
            <person name="Agravi P."/>
            <person name="Goodspeed R."/>
            <person name="Gross S."/>
            <person name="Mandapat C."/>
            <person name="Jackson L."/>
            <person name="Mathew T."/>
            <person name="Pu L."/>
            <person name="Thornton R."/>
            <person name="Saada N."/>
            <person name="Wilczek-Boney K.B."/>
            <person name="Lee S."/>
            <person name="Kovar C."/>
            <person name="Wu Y."/>
            <person name="Scherer S.E."/>
            <person name="Worley K.C."/>
            <person name="Muzny D.M."/>
            <person name="Gibbs R."/>
        </authorList>
    </citation>
    <scope>NUCLEOTIDE SEQUENCE</scope>
    <source>
        <strain evidence="4">Brora</strain>
    </source>
</reference>
<dbReference type="Gene3D" id="1.25.10.10">
    <property type="entry name" value="Leucine-rich Repeat Variant"/>
    <property type="match status" value="5"/>
</dbReference>
<sequence>MTAKQREEKRYDFADQTVPSRSRTPVRQICMYGLEILGYIMDRSKDDFRPYLSSVLPATIDRLGDNKDQVRDQGQLLIQKIMHLVSSPQVRDASINALVEIYRHVGDRVRLDVQRKYNIPQTRLVTIMAKFDEVRDSGQLLSVTNSPIVSHKMTNLDAATGDDEVDKSLVSGTPKRASSAPPVRRAAFSSAKPPSNTGPAGAVDEETFIRSFEDVPKIPIYSAKDMEDSLTKCREILLDPSADWEKRCEAMKKVRGVVVSGGAEYDEFVPQLRMLESAFQTSVKDLRSQIVRETCVTIAYFSQELRQKVDHFAEVLLPNLISLIPNSAKVMSTAGTVAIRFIIRYTFASRLIPIITAHMTNKSKDIRKACGEFMDQLLHTWPTHTLERHIAIIQEAIKKGISDADKDARTSSRKAFWGFASHFSEQADSLLNSLDSSKQKMLYEQNNSLSNSSSNNSLNNIAKVPRSRASSAGGSTENLTRASSFKRTGIPMLSSPRTELGKTPYFNGSRMANGSLTPTPLRSNSAIDLNAVQRARARNTAAAASRFKVGSGASLPRPPIRKMSTGSAHVDHYSASAVTSPERVARSRTKLGASQSQPSSRSGSPSSRLSYATYNNSQADTSYCLPQRVRRRAGVVHSTGTSRETSPSRNLLGHERRLSGSGVHKRTRTLTGSERGSRGGQVLAQRILTQTKEAEVAVADALVNRLESPKNPLRRRYDPFGNESDDSETSSVCSERSYGSYGRAVDDVAEVINNLASQHWADRKEGLVGLQAVVNSHRTLSACELKRVTDIFTKMFMDPHTKVFSIFLDTLRDLIITHKLDLNDWLYVLITRLFNKQGVDLLGSVQTKLQRTLDLIRDSFSFDHQFAVIMKFLVDQTQTPNVKVKLAVLNYLQVLCEVMSPSDFTITPESQTSISKIITWTTDPKSAELRKASQAAVVALFNSNTPEFTKLLNQLSKLCQDNASKLLHNHLKRTTSDDSPLKITPMMSARSLSSPNKTRTPRSTHFEDTENMNPDEVWTNLRRTTTEIQNYSFDTLDHGYTKERTKDRFERDRDTTSQDSGISQMSAPDGRMDILEESPENGSPTRRKDYNPPVYQDRVNRNGFDTEVDLVSVAKQERLTMTTILAELANYNKRIEERKLALAHLSIFAKEDSAAVWDEHFKAVLRILLETLTKEKDGSVRALSLRILCDMLRKQTSRFQGFAELTVLKILEAHKDAEKDVVRAAETCATTLAGGLAAEQCVRVLIPIILTGEYPVIEQQPQSVIRQYIDDIMPGLIKAYDNQESSVRKAAVFCMVAAHTAVGEALKPYLDELNGSKLKLLTLYIKRAQPTQSTSPTSPQLSSQISSQETSPRT</sequence>
<dbReference type="GO" id="GO:0000776">
    <property type="term" value="C:kinetochore"/>
    <property type="evidence" value="ECO:0007669"/>
    <property type="project" value="TreeGrafter"/>
</dbReference>
<feature type="region of interest" description="Disordered" evidence="1">
    <location>
        <begin position="988"/>
        <end position="1016"/>
    </location>
</feature>
<dbReference type="GO" id="GO:0045180">
    <property type="term" value="C:basal cortex"/>
    <property type="evidence" value="ECO:0007669"/>
    <property type="project" value="TreeGrafter"/>
</dbReference>
<dbReference type="GO" id="GO:0005881">
    <property type="term" value="C:cytoplasmic microtubule"/>
    <property type="evidence" value="ECO:0007669"/>
    <property type="project" value="TreeGrafter"/>
</dbReference>
<feature type="compositionally biased region" description="Low complexity" evidence="1">
    <location>
        <begin position="174"/>
        <end position="191"/>
    </location>
</feature>